<sequence length="420" mass="45975">MKSYIPRLVDAELERGLRASGAVEICGPRACGKTETARHAVNAAGGSQISLDVAGTTMDLLRSAPGQILLGDTPRLIDEWQSLPQIWNLVRHEIDDRGQKGQFILTGSSTPEEDSLRHSGAGRIRRLTMRTMSLYERGLNQGNLSLASLFEGTAEVRGEVDASVTDYISWMASGGWPGFLGLDTQDAADKVAAYIEQIEEHDYPIVAGMRRDPRRFGAFLRAYAGLIAQPATFAAVRRRIGEISQGEPSEQFVPLLHDFACRLFLVEDQPAWSPRLRSKAGLVQTPKRHLADVSLAMSLLGGAPERFESDPETLGILFESLVVHELRVYAQSIRARGVFHLRDGKGRLEIDAIIESRSGDWIGVEAQLSHLSVDEAAANLLRVASHIERSPSALVVVIPSGPVIRRTDGVWVIPLAVLRP</sequence>
<evidence type="ECO:0000313" key="3">
    <source>
        <dbReference type="EMBL" id="ENO18110.1"/>
    </source>
</evidence>
<comment type="caution">
    <text evidence="3">The sequence shown here is derived from an EMBL/GenBank/DDBJ whole genome shotgun (WGS) entry which is preliminary data.</text>
</comment>
<dbReference type="InterPro" id="IPR027417">
    <property type="entry name" value="P-loop_NTPase"/>
</dbReference>
<dbReference type="Pfam" id="PF13635">
    <property type="entry name" value="DUF4143"/>
    <property type="match status" value="1"/>
</dbReference>
<evidence type="ECO:0000259" key="2">
    <source>
        <dbReference type="Pfam" id="PF13635"/>
    </source>
</evidence>
<dbReference type="OrthoDB" id="128089at2"/>
<accession>N6W6F9</accession>
<name>N6W6F9_9ACTO</name>
<feature type="domain" description="DUF4143" evidence="2">
    <location>
        <begin position="210"/>
        <end position="366"/>
    </location>
</feature>
<dbReference type="Proteomes" id="UP000013015">
    <property type="component" value="Unassembled WGS sequence"/>
</dbReference>
<dbReference type="STRING" id="888050.HMPREF9004_1141"/>
<evidence type="ECO:0008006" key="5">
    <source>
        <dbReference type="Google" id="ProtNLM"/>
    </source>
</evidence>
<evidence type="ECO:0000259" key="1">
    <source>
        <dbReference type="Pfam" id="PF13173"/>
    </source>
</evidence>
<dbReference type="AlphaFoldDB" id="N6W6F9"/>
<dbReference type="RefSeq" id="WP_005963265.1">
    <property type="nucleotide sequence ID" value="NZ_CP040505.1"/>
</dbReference>
<reference evidence="3 4" key="1">
    <citation type="submission" date="2013-03" db="EMBL/GenBank/DDBJ databases">
        <title>Reference genome for the Human Microbiome Project.</title>
        <authorList>
            <person name="Aqrawi P."/>
            <person name="Ayvaz T."/>
            <person name="Bess C."/>
            <person name="Blankenburg K."/>
            <person name="Coyle M."/>
            <person name="Deng J."/>
            <person name="Forbes L."/>
            <person name="Fowler G."/>
            <person name="Francisco L."/>
            <person name="Fu Q."/>
            <person name="Gibbs R."/>
            <person name="Gross S."/>
            <person name="Gubbala S."/>
            <person name="Hale W."/>
            <person name="Hemphill L."/>
            <person name="Highlander S."/>
            <person name="Hirani K."/>
            <person name="Jackson L."/>
            <person name="Jakkamsetti A."/>
            <person name="Javaid M."/>
            <person name="Jayaseelan J.C."/>
            <person name="Jiang H."/>
            <person name="Joshi V."/>
            <person name="Korchina V."/>
            <person name="Kovar C."/>
            <person name="Lara F."/>
            <person name="Lee S."/>
            <person name="Liu Y."/>
            <person name="Mata R."/>
            <person name="Mathew T."/>
            <person name="Munidasa M."/>
            <person name="Muzny D."/>
            <person name="Nazareth L."/>
            <person name="Ngo R."/>
            <person name="Nguyen L."/>
            <person name="Nguyen N."/>
            <person name="Okwuonu G."/>
            <person name="Ongeri F."/>
            <person name="Palculict T."/>
            <person name="Patil S."/>
            <person name="Petrosino J."/>
            <person name="Pham C."/>
            <person name="Pham P."/>
            <person name="Pu L.-L."/>
            <person name="Qin X."/>
            <person name="Qu J."/>
            <person name="Reid J."/>
            <person name="Ross M."/>
            <person name="Ruth R."/>
            <person name="Saada N."/>
            <person name="San Lucas F."/>
            <person name="Santibanez J."/>
            <person name="Shang Y."/>
            <person name="Simmons D."/>
            <person name="Song X.-Z."/>
            <person name="Tang L.-Y."/>
            <person name="Thornton R."/>
            <person name="Warren J."/>
            <person name="Weissenberger G."/>
            <person name="Wilczek-Boney K."/>
            <person name="Worley K."/>
            <person name="Youmans B."/>
            <person name="Zhang J."/>
            <person name="Zhang L."/>
            <person name="Zhao Z."/>
            <person name="Zhou C."/>
            <person name="Zhu D."/>
            <person name="Zhu Y."/>
        </authorList>
    </citation>
    <scope>NUCLEOTIDE SEQUENCE [LARGE SCALE GENOMIC DNA]</scope>
    <source>
        <strain evidence="3 4">F0333</strain>
    </source>
</reference>
<dbReference type="EMBL" id="AQHZ01000018">
    <property type="protein sequence ID" value="ENO18110.1"/>
    <property type="molecule type" value="Genomic_DNA"/>
</dbReference>
<dbReference type="InterPro" id="IPR041682">
    <property type="entry name" value="AAA_14"/>
</dbReference>
<keyword evidence="4" id="KW-1185">Reference proteome</keyword>
<dbReference type="InterPro" id="IPR025420">
    <property type="entry name" value="DUF4143"/>
</dbReference>
<dbReference type="PATRIC" id="fig|888050.3.peg.1080"/>
<organism evidence="3 4">
    <name type="scientific">Schaalia cardiffensis F0333</name>
    <dbReference type="NCBI Taxonomy" id="888050"/>
    <lineage>
        <taxon>Bacteria</taxon>
        <taxon>Bacillati</taxon>
        <taxon>Actinomycetota</taxon>
        <taxon>Actinomycetes</taxon>
        <taxon>Actinomycetales</taxon>
        <taxon>Actinomycetaceae</taxon>
        <taxon>Schaalia</taxon>
    </lineage>
</organism>
<proteinExistence type="predicted"/>
<dbReference type="PANTHER" id="PTHR43566:SF2">
    <property type="entry name" value="DUF4143 DOMAIN-CONTAINING PROTEIN"/>
    <property type="match status" value="1"/>
</dbReference>
<dbReference type="PANTHER" id="PTHR43566">
    <property type="entry name" value="CONSERVED PROTEIN"/>
    <property type="match status" value="1"/>
</dbReference>
<evidence type="ECO:0000313" key="4">
    <source>
        <dbReference type="Proteomes" id="UP000013015"/>
    </source>
</evidence>
<dbReference type="eggNOG" id="COG1373">
    <property type="taxonomic scope" value="Bacteria"/>
</dbReference>
<dbReference type="Pfam" id="PF13173">
    <property type="entry name" value="AAA_14"/>
    <property type="match status" value="1"/>
</dbReference>
<gene>
    <name evidence="3" type="ORF">HMPREF9004_1141</name>
</gene>
<dbReference type="SUPFAM" id="SSF52540">
    <property type="entry name" value="P-loop containing nucleoside triphosphate hydrolases"/>
    <property type="match status" value="1"/>
</dbReference>
<feature type="domain" description="AAA" evidence="1">
    <location>
        <begin position="22"/>
        <end position="136"/>
    </location>
</feature>
<protein>
    <recommendedName>
        <fullName evidence="5">ATP-binding protein</fullName>
    </recommendedName>
</protein>
<dbReference type="HOGENOM" id="CLU_041527_4_1_11"/>